<comment type="caution">
    <text evidence="1">The sequence shown here is derived from an EMBL/GenBank/DDBJ whole genome shotgun (WGS) entry which is preliminary data.</text>
</comment>
<accession>A0ACB8X353</accession>
<gene>
    <name evidence="1" type="ORF">L3Q82_006015</name>
</gene>
<dbReference type="Proteomes" id="UP000831701">
    <property type="component" value="Chromosome 3"/>
</dbReference>
<evidence type="ECO:0000313" key="2">
    <source>
        <dbReference type="Proteomes" id="UP000831701"/>
    </source>
</evidence>
<organism evidence="1 2">
    <name type="scientific">Scortum barcoo</name>
    <name type="common">barcoo grunter</name>
    <dbReference type="NCBI Taxonomy" id="214431"/>
    <lineage>
        <taxon>Eukaryota</taxon>
        <taxon>Metazoa</taxon>
        <taxon>Chordata</taxon>
        <taxon>Craniata</taxon>
        <taxon>Vertebrata</taxon>
        <taxon>Euteleostomi</taxon>
        <taxon>Actinopterygii</taxon>
        <taxon>Neopterygii</taxon>
        <taxon>Teleostei</taxon>
        <taxon>Neoteleostei</taxon>
        <taxon>Acanthomorphata</taxon>
        <taxon>Eupercaria</taxon>
        <taxon>Centrarchiformes</taxon>
        <taxon>Terapontoidei</taxon>
        <taxon>Terapontidae</taxon>
        <taxon>Scortum</taxon>
    </lineage>
</organism>
<proteinExistence type="predicted"/>
<dbReference type="EMBL" id="CM041533">
    <property type="protein sequence ID" value="KAI3374169.1"/>
    <property type="molecule type" value="Genomic_DNA"/>
</dbReference>
<evidence type="ECO:0000313" key="1">
    <source>
        <dbReference type="EMBL" id="KAI3374169.1"/>
    </source>
</evidence>
<sequence>MVHRNLWLNSCSLPEEHKKELLEAPISPDGLFGPHFQEMVRGMKTLQEVEDIQRHVAWSRPSSQRSSGHWRDRHDLSALSSQAPMPCVAPGNPPAHEARALAWLAVMTTAARQKWDPLRDRLEPTEDGDWPSRRKTTSSCLYLHEKALGDERADPQQLLAISTGIPKNPLGANHLFIRWILISTHAHLPTLHSLSRRFQMLHSLSRRFQTLRRQTHHRPDHAADHPDHPNPRPEDLRPQVELPEPPRRAPAVAGSLTRRTRCRGHGLRTRGGSQHCRHSYNTRSVRAPEPKQEPETETETETGTETEESECDSELQPEASIKIAAGARN</sequence>
<protein>
    <submittedName>
        <fullName evidence="1">Uncharacterized protein</fullName>
    </submittedName>
</protein>
<name>A0ACB8X353_9TELE</name>
<keyword evidence="2" id="KW-1185">Reference proteome</keyword>
<reference evidence="1" key="1">
    <citation type="submission" date="2022-04" db="EMBL/GenBank/DDBJ databases">
        <title>Jade perch genome.</title>
        <authorList>
            <person name="Chao B."/>
        </authorList>
    </citation>
    <scope>NUCLEOTIDE SEQUENCE</scope>
    <source>
        <strain evidence="1">CB-2022</strain>
    </source>
</reference>